<dbReference type="STRING" id="523841.HFX_0912"/>
<sequence length="118" mass="12777">MARSEAKQYVADDGSIKVGKLIGTLLAAGVTLWGSVQIELMSTLVNWQVSLIDFVGRFLSMYISNALGESAGLVTDSWRAAAVQAVQFGPFAPVLMALEGIVVLLIVHVIWSRRDAIW</sequence>
<dbReference type="EMBL" id="CP039139">
    <property type="protein sequence ID" value="QCQ75133.1"/>
    <property type="molecule type" value="Genomic_DNA"/>
</dbReference>
<keyword evidence="1" id="KW-1133">Transmembrane helix</keyword>
<reference evidence="2" key="5">
    <citation type="submission" date="2014-05" db="EMBL/GenBank/DDBJ databases">
        <authorList>
            <person name="Wang L."/>
            <person name="Yang H."/>
            <person name="Xiang H."/>
        </authorList>
    </citation>
    <scope>NUCLEOTIDE SEQUENCE</scope>
    <source>
        <strain evidence="2">CGMCC 1.2087</strain>
    </source>
</reference>
<dbReference type="HOGENOM" id="CLU_2067732_0_0_2"/>
<gene>
    <name evidence="2" type="ordered locus">HFX_0912</name>
    <name evidence="3" type="ORF">BM92_04655</name>
    <name evidence="4" type="ORF">C439_05910</name>
    <name evidence="5" type="ORF">E6P09_07605</name>
</gene>
<feature type="transmembrane region" description="Helical" evidence="1">
    <location>
        <begin position="21"/>
        <end position="38"/>
    </location>
</feature>
<dbReference type="Proteomes" id="UP000006469">
    <property type="component" value="Chromosome"/>
</dbReference>
<reference evidence="5 9" key="6">
    <citation type="submission" date="2019-04" db="EMBL/GenBank/DDBJ databases">
        <title>Methylomes of two halophilic Archaea, Haloarcula marismortui and Haloferax mediterranei.</title>
        <authorList>
            <person name="DasSarma S."/>
            <person name="DasSarma P."/>
            <person name="DasSarma S."/>
            <person name="Fomenkov A."/>
            <person name="Vincze T."/>
            <person name="Anton B.P."/>
            <person name="Roberts R.J."/>
        </authorList>
    </citation>
    <scope>NUCLEOTIDE SEQUENCE [LARGE SCALE GENOMIC DNA]</scope>
    <source>
        <strain evidence="5">ATCC 33500</strain>
        <strain evidence="9">ATCC 33500 / DSM 1411 / JCM 8866 / NBRC 14739 / NCIMB 2177 / R-4</strain>
    </source>
</reference>
<organism evidence="2 6">
    <name type="scientific">Haloferax mediterranei (strain ATCC 33500 / DSM 1411 / JCM 8866 / NBRC 14739 / NCIMB 2177 / R-4)</name>
    <name type="common">Halobacterium mediterranei</name>
    <dbReference type="NCBI Taxonomy" id="523841"/>
    <lineage>
        <taxon>Archaea</taxon>
        <taxon>Methanobacteriati</taxon>
        <taxon>Methanobacteriota</taxon>
        <taxon>Stenosarchaea group</taxon>
        <taxon>Halobacteria</taxon>
        <taxon>Halobacteriales</taxon>
        <taxon>Haloferacaceae</taxon>
        <taxon>Haloferax</taxon>
    </lineage>
</organism>
<evidence type="ECO:0000313" key="8">
    <source>
        <dbReference type="Proteomes" id="UP000027075"/>
    </source>
</evidence>
<evidence type="ECO:0000313" key="7">
    <source>
        <dbReference type="Proteomes" id="UP000011603"/>
    </source>
</evidence>
<keyword evidence="1" id="KW-0812">Transmembrane</keyword>
<evidence type="ECO:0000313" key="4">
    <source>
        <dbReference type="EMBL" id="EMA02091.1"/>
    </source>
</evidence>
<dbReference type="EMBL" id="AOLO01000007">
    <property type="protein sequence ID" value="EMA02091.1"/>
    <property type="molecule type" value="Genomic_DNA"/>
</dbReference>
<evidence type="ECO:0000313" key="6">
    <source>
        <dbReference type="Proteomes" id="UP000006469"/>
    </source>
</evidence>
<feature type="transmembrane region" description="Helical" evidence="1">
    <location>
        <begin position="91"/>
        <end position="111"/>
    </location>
</feature>
<name>I3R323_HALMT</name>
<proteinExistence type="predicted"/>
<dbReference type="PaxDb" id="523841-HFX_0912"/>
<protein>
    <submittedName>
        <fullName evidence="2">Uncharacterized protein</fullName>
    </submittedName>
</protein>
<reference evidence="4 7" key="3">
    <citation type="journal article" date="2014" name="PLoS Genet.">
        <title>Phylogenetically driven sequencing of extremely halophilic archaea reveals strategies for static and dynamic osmo-response.</title>
        <authorList>
            <person name="Becker E.A."/>
            <person name="Seitzer P.M."/>
            <person name="Tritt A."/>
            <person name="Larsen D."/>
            <person name="Krusor M."/>
            <person name="Yao A.I."/>
            <person name="Wu D."/>
            <person name="Madern D."/>
            <person name="Eisen J.A."/>
            <person name="Darling A.E."/>
            <person name="Facciotti M.T."/>
        </authorList>
    </citation>
    <scope>NUCLEOTIDE SEQUENCE [LARGE SCALE GENOMIC DNA]</scope>
    <source>
        <strain evidence="4">ATCC 33500</strain>
        <strain evidence="7">ATCC 33500 / DSM 1411 / JCM 8866 / NBRC 14739 / NCIMB 2177 / R-4</strain>
    </source>
</reference>
<evidence type="ECO:0000313" key="5">
    <source>
        <dbReference type="EMBL" id="QCQ75133.1"/>
    </source>
</evidence>
<evidence type="ECO:0000313" key="2">
    <source>
        <dbReference type="EMBL" id="AFK18633.1"/>
    </source>
</evidence>
<dbReference type="EMBL" id="CP007551">
    <property type="protein sequence ID" value="AHZ21995.1"/>
    <property type="molecule type" value="Genomic_DNA"/>
</dbReference>
<dbReference type="PATRIC" id="fig|523841.21.peg.1193"/>
<dbReference type="GeneID" id="40156272"/>
<dbReference type="AlphaFoldDB" id="I3R323"/>
<keyword evidence="7" id="KW-1185">Reference proteome</keyword>
<dbReference type="EMBL" id="CP001868">
    <property type="protein sequence ID" value="AFK18633.1"/>
    <property type="molecule type" value="Genomic_DNA"/>
</dbReference>
<reference evidence="3 8" key="4">
    <citation type="submission" date="2014-04" db="EMBL/GenBank/DDBJ databases">
        <title>Transcriptional profiles of Haloferax mediterranei on the basis of nitrogen availability.</title>
        <authorList>
            <person name="Bautista V."/>
        </authorList>
    </citation>
    <scope>NUCLEOTIDE SEQUENCE [LARGE SCALE GENOMIC DNA]</scope>
    <source>
        <strain evidence="3">ATCC 33500</strain>
        <strain evidence="8">ATCC 33500 / DSM 1411 / JCM 8866 / NBRC 14739 / NCIMB 2177 / R-4</strain>
    </source>
</reference>
<reference evidence="2" key="1">
    <citation type="journal article" date="2012" name="Appl. Environ. Microbiol.">
        <title>Identification of the haloarchaeal phasin (PhaP) that functions in polyhydroxyalkanoate accumulation and granule formation in Haloferax mediterranei.</title>
        <authorList>
            <person name="Cai S."/>
            <person name="Cai L."/>
            <person name="Liu H."/>
            <person name="Liu X."/>
            <person name="Han J."/>
            <person name="Zhou J."/>
            <person name="Xiang H."/>
        </authorList>
    </citation>
    <scope>NUCLEOTIDE SEQUENCE</scope>
    <source>
        <strain evidence="2">CGMCC 1.2087</strain>
    </source>
</reference>
<evidence type="ECO:0000313" key="9">
    <source>
        <dbReference type="Proteomes" id="UP000299011"/>
    </source>
</evidence>
<reference evidence="2 6" key="2">
    <citation type="journal article" date="2012" name="J. Bacteriol.">
        <title>Complete genome sequence of the metabolically versatile halophilic archaeon Haloferax mediterranei, a poly(3-hydroxybutyrate-co-3-hydroxyvalerate) producer.</title>
        <authorList>
            <person name="Han J."/>
            <person name="Zhang F."/>
            <person name="Hou J."/>
            <person name="Liu X."/>
            <person name="Li M."/>
            <person name="Liu H."/>
            <person name="Cai L."/>
            <person name="Zhang B."/>
            <person name="Chen Y."/>
            <person name="Zhou J."/>
            <person name="Hu S."/>
            <person name="Xiang H."/>
        </authorList>
    </citation>
    <scope>NUCLEOTIDE SEQUENCE [LARGE SCALE GENOMIC DNA]</scope>
    <source>
        <strain evidence="6">ATCC 33500 / DSM 1411 / JCM 8866 / NBRC 14739 / NCIMB 2177 / R-4</strain>
        <strain evidence="2">CGMCC 1.2087</strain>
    </source>
</reference>
<dbReference type="Proteomes" id="UP000299011">
    <property type="component" value="Chromosome"/>
</dbReference>
<dbReference type="RefSeq" id="WP_004057281.1">
    <property type="nucleotide sequence ID" value="NC_017941.2"/>
</dbReference>
<dbReference type="Proteomes" id="UP000027075">
    <property type="component" value="Chromosome"/>
</dbReference>
<accession>I3R323</accession>
<dbReference type="Proteomes" id="UP000011603">
    <property type="component" value="Unassembled WGS sequence"/>
</dbReference>
<keyword evidence="1" id="KW-0472">Membrane</keyword>
<dbReference type="OrthoDB" id="293406at2157"/>
<evidence type="ECO:0000256" key="1">
    <source>
        <dbReference type="SAM" id="Phobius"/>
    </source>
</evidence>
<evidence type="ECO:0000313" key="3">
    <source>
        <dbReference type="EMBL" id="AHZ21995.1"/>
    </source>
</evidence>
<dbReference type="KEGG" id="hme:HFX_0912"/>